<comment type="caution">
    <text evidence="1">The sequence shown here is derived from an EMBL/GenBank/DDBJ whole genome shotgun (WGS) entry which is preliminary data.</text>
</comment>
<gene>
    <name evidence="1" type="ORF">NM688_g6011</name>
</gene>
<name>A0ACC1SLL3_9APHY</name>
<dbReference type="Proteomes" id="UP001148662">
    <property type="component" value="Unassembled WGS sequence"/>
</dbReference>
<evidence type="ECO:0000313" key="2">
    <source>
        <dbReference type="Proteomes" id="UP001148662"/>
    </source>
</evidence>
<proteinExistence type="predicted"/>
<sequence length="507" mass="56046">MSGPSFFALAAETFVITSLRSALFFASRKYLLRNLYHDLQDPSSDAEPLLSSTDTDIELETLPTPSTATLPSNSSLQALKSTFHSTLSRTLFSLCFSESCTLFALLICQGLDVFQARIQSRAELPLNIWQADVAPTIPHQGASYCLSCRTFPFLAFLRPITGRPPDIKSMANCAIALDSNWDRYSGLTLRVRSRDQRVAIFPVLLQSREEPTDSDVRAAEDGLERVRSDLAARKRSIQQLQAQQSDGAESTSWFSKVATNFRGDSELSSATLEIRGLEALEYQMARNLRALKQHREEAKFSRTISGRLFYWAGRLFAVYCVYRTVMAAVNVMSPTRVSDAPAPTPQEPVRPRTNTDVLTILLAHALSLFPSIQLSPDEVAVVSRQISLGLVGIIILSSIRTVLRGVARALRVTSRRLGASLMLLMFAQVMGIYLLSTLVQLRTSFPPPSTRPDTTPDIGLVNLFSTLPEYQVFGSVFDSAFLLAAVVSAITLWFYHRINSVGVVDTS</sequence>
<accession>A0ACC1SLL3</accession>
<keyword evidence="2" id="KW-1185">Reference proteome</keyword>
<organism evidence="1 2">
    <name type="scientific">Phlebia brevispora</name>
    <dbReference type="NCBI Taxonomy" id="194682"/>
    <lineage>
        <taxon>Eukaryota</taxon>
        <taxon>Fungi</taxon>
        <taxon>Dikarya</taxon>
        <taxon>Basidiomycota</taxon>
        <taxon>Agaricomycotina</taxon>
        <taxon>Agaricomycetes</taxon>
        <taxon>Polyporales</taxon>
        <taxon>Meruliaceae</taxon>
        <taxon>Phlebia</taxon>
    </lineage>
</organism>
<reference evidence="1" key="1">
    <citation type="submission" date="2022-07" db="EMBL/GenBank/DDBJ databases">
        <title>Genome Sequence of Phlebia brevispora.</title>
        <authorList>
            <person name="Buettner E."/>
        </authorList>
    </citation>
    <scope>NUCLEOTIDE SEQUENCE</scope>
    <source>
        <strain evidence="1">MPL23</strain>
    </source>
</reference>
<evidence type="ECO:0000313" key="1">
    <source>
        <dbReference type="EMBL" id="KAJ3542078.1"/>
    </source>
</evidence>
<dbReference type="EMBL" id="JANHOG010001176">
    <property type="protein sequence ID" value="KAJ3542078.1"/>
    <property type="molecule type" value="Genomic_DNA"/>
</dbReference>
<protein>
    <submittedName>
        <fullName evidence="1">Uncharacterized protein</fullName>
    </submittedName>
</protein>